<organism evidence="1 2">
    <name type="scientific">Dolichospermum circinale CS-537/01</name>
    <dbReference type="NCBI Taxonomy" id="3021739"/>
    <lineage>
        <taxon>Bacteria</taxon>
        <taxon>Bacillati</taxon>
        <taxon>Cyanobacteriota</taxon>
        <taxon>Cyanophyceae</taxon>
        <taxon>Nostocales</taxon>
        <taxon>Aphanizomenonaceae</taxon>
        <taxon>Dolichospermum</taxon>
        <taxon>Dolichospermum circinale</taxon>
    </lineage>
</organism>
<keyword evidence="1" id="KW-0378">Hydrolase</keyword>
<gene>
    <name evidence="1" type="ORF">PN492_15350</name>
</gene>
<comment type="caution">
    <text evidence="1">The sequence shown here is derived from an EMBL/GenBank/DDBJ whole genome shotgun (WGS) entry which is preliminary data.</text>
</comment>
<name>A0ABT5A7H6_9CYAN</name>
<protein>
    <submittedName>
        <fullName evidence="1">NgoBV family restriction endonuclease</fullName>
        <ecNumber evidence="1">3.1.21.-</ecNumber>
    </submittedName>
</protein>
<dbReference type="InterPro" id="IPR019064">
    <property type="entry name" value="Restrct_endonuc_II_NlaIV"/>
</dbReference>
<dbReference type="GO" id="GO:0004519">
    <property type="term" value="F:endonuclease activity"/>
    <property type="evidence" value="ECO:0007669"/>
    <property type="project" value="UniProtKB-KW"/>
</dbReference>
<evidence type="ECO:0000313" key="2">
    <source>
        <dbReference type="Proteomes" id="UP001212123"/>
    </source>
</evidence>
<dbReference type="Proteomes" id="UP001212123">
    <property type="component" value="Unassembled WGS sequence"/>
</dbReference>
<dbReference type="EMBL" id="JAQMTU010000094">
    <property type="protein sequence ID" value="MDB9487911.1"/>
    <property type="molecule type" value="Genomic_DNA"/>
</dbReference>
<proteinExistence type="predicted"/>
<keyword evidence="2" id="KW-1185">Reference proteome</keyword>
<reference evidence="1 2" key="1">
    <citation type="submission" date="2023-01" db="EMBL/GenBank/DDBJ databases">
        <title>Genomes from the Australian National Cyanobacteria Reference Collection.</title>
        <authorList>
            <person name="Willis A."/>
            <person name="Lee E.M.F."/>
        </authorList>
    </citation>
    <scope>NUCLEOTIDE SEQUENCE [LARGE SCALE GENOMIC DNA]</scope>
    <source>
        <strain evidence="1 2">CS-537/01</strain>
    </source>
</reference>
<keyword evidence="1" id="KW-0255">Endonuclease</keyword>
<accession>A0ABT5A7H6</accession>
<dbReference type="Pfam" id="PF09564">
    <property type="entry name" value="RE_NgoBV"/>
    <property type="match status" value="1"/>
</dbReference>
<evidence type="ECO:0000313" key="1">
    <source>
        <dbReference type="EMBL" id="MDB9487911.1"/>
    </source>
</evidence>
<sequence>MSYHSTANHIYNLLIQDIANQEGEITFNFLNISVKINEKSAIGNLFQEWLTEWIRLKGINFRTKINTQDFPDFLLDTSDTTGLLEVKTFNYNASANFDIANFRAYCRSLKTEAYRLDADYLIFAYELKDYKFKVRKIWLKKIWEITGRSADYSVKCQVKQDEIVNIRPVVWYSKNQKAREPFKSRFDFVQGLYETLMKYPGTQKQSSNWLETVKDNYLYHTGEEL</sequence>
<dbReference type="EC" id="3.1.21.-" evidence="1"/>
<dbReference type="RefSeq" id="WP_028085225.1">
    <property type="nucleotide sequence ID" value="NZ_JAQMTU010000094.1"/>
</dbReference>
<keyword evidence="1" id="KW-0540">Nuclease</keyword>
<dbReference type="GO" id="GO:0016787">
    <property type="term" value="F:hydrolase activity"/>
    <property type="evidence" value="ECO:0007669"/>
    <property type="project" value="UniProtKB-KW"/>
</dbReference>